<protein>
    <submittedName>
        <fullName evidence="1">Uncharacterized protein</fullName>
    </submittedName>
</protein>
<gene>
    <name evidence="1" type="primary">Acey_s1034.g3454</name>
    <name evidence="1" type="ORF">Y032_1034g3454</name>
</gene>
<proteinExistence type="predicted"/>
<sequence>MATESAQYGVRIVIPGRVPDWPTCATGQSQTSFVPHFPVLERTADCCIEAFGSRYGGKQFNRNGLNRVKVVTRYP</sequence>
<comment type="caution">
    <text evidence="1">The sequence shown here is derived from an EMBL/GenBank/DDBJ whole genome shotgun (WGS) entry which is preliminary data.</text>
</comment>
<accession>A0A016W7I9</accession>
<name>A0A016W7I9_9BILA</name>
<dbReference type="EMBL" id="JARK01000634">
    <property type="protein sequence ID" value="EYC35531.1"/>
    <property type="molecule type" value="Genomic_DNA"/>
</dbReference>
<evidence type="ECO:0000313" key="1">
    <source>
        <dbReference type="EMBL" id="EYC35531.1"/>
    </source>
</evidence>
<evidence type="ECO:0000313" key="2">
    <source>
        <dbReference type="Proteomes" id="UP000024635"/>
    </source>
</evidence>
<dbReference type="Proteomes" id="UP000024635">
    <property type="component" value="Unassembled WGS sequence"/>
</dbReference>
<dbReference type="AlphaFoldDB" id="A0A016W7I9"/>
<reference evidence="2" key="1">
    <citation type="journal article" date="2015" name="Nat. Genet.">
        <title>The genome and transcriptome of the zoonotic hookworm Ancylostoma ceylanicum identify infection-specific gene families.</title>
        <authorList>
            <person name="Schwarz E.M."/>
            <person name="Hu Y."/>
            <person name="Antoshechkin I."/>
            <person name="Miller M.M."/>
            <person name="Sternberg P.W."/>
            <person name="Aroian R.V."/>
        </authorList>
    </citation>
    <scope>NUCLEOTIDE SEQUENCE</scope>
    <source>
        <strain evidence="2">HY135</strain>
    </source>
</reference>
<keyword evidence="2" id="KW-1185">Reference proteome</keyword>
<organism evidence="1 2">
    <name type="scientific">Ancylostoma ceylanicum</name>
    <dbReference type="NCBI Taxonomy" id="53326"/>
    <lineage>
        <taxon>Eukaryota</taxon>
        <taxon>Metazoa</taxon>
        <taxon>Ecdysozoa</taxon>
        <taxon>Nematoda</taxon>
        <taxon>Chromadorea</taxon>
        <taxon>Rhabditida</taxon>
        <taxon>Rhabditina</taxon>
        <taxon>Rhabditomorpha</taxon>
        <taxon>Strongyloidea</taxon>
        <taxon>Ancylostomatidae</taxon>
        <taxon>Ancylostomatinae</taxon>
        <taxon>Ancylostoma</taxon>
    </lineage>
</organism>